<accession>A0A8X6RAR6</accession>
<protein>
    <submittedName>
        <fullName evidence="1">Uncharacterized protein</fullName>
    </submittedName>
</protein>
<dbReference type="EMBL" id="BMAU01021017">
    <property type="protein sequence ID" value="GFX86940.1"/>
    <property type="molecule type" value="Genomic_DNA"/>
</dbReference>
<name>A0A8X6RAR6_TRICX</name>
<keyword evidence="2" id="KW-1185">Reference proteome</keyword>
<reference evidence="1" key="1">
    <citation type="submission" date="2020-08" db="EMBL/GenBank/DDBJ databases">
        <title>Multicomponent nature underlies the extraordinary mechanical properties of spider dragline silk.</title>
        <authorList>
            <person name="Kono N."/>
            <person name="Nakamura H."/>
            <person name="Mori M."/>
            <person name="Yoshida Y."/>
            <person name="Ohtoshi R."/>
            <person name="Malay A.D."/>
            <person name="Moran D.A.P."/>
            <person name="Tomita M."/>
            <person name="Numata K."/>
            <person name="Arakawa K."/>
        </authorList>
    </citation>
    <scope>NUCLEOTIDE SEQUENCE</scope>
</reference>
<sequence>MPTTPTERAGLTPRNRKAEVRCVNYPSGRGSRDRIRNYVGEIFERPYPNCLFGDFPERCDKESLET</sequence>
<evidence type="ECO:0000313" key="2">
    <source>
        <dbReference type="Proteomes" id="UP000887159"/>
    </source>
</evidence>
<dbReference type="AlphaFoldDB" id="A0A8X6RAR6"/>
<dbReference type="Proteomes" id="UP000887159">
    <property type="component" value="Unassembled WGS sequence"/>
</dbReference>
<gene>
    <name evidence="1" type="ORF">TNCV_1530291</name>
</gene>
<proteinExistence type="predicted"/>
<comment type="caution">
    <text evidence="1">The sequence shown here is derived from an EMBL/GenBank/DDBJ whole genome shotgun (WGS) entry which is preliminary data.</text>
</comment>
<organism evidence="1 2">
    <name type="scientific">Trichonephila clavipes</name>
    <name type="common">Golden silk orbweaver</name>
    <name type="synonym">Nephila clavipes</name>
    <dbReference type="NCBI Taxonomy" id="2585209"/>
    <lineage>
        <taxon>Eukaryota</taxon>
        <taxon>Metazoa</taxon>
        <taxon>Ecdysozoa</taxon>
        <taxon>Arthropoda</taxon>
        <taxon>Chelicerata</taxon>
        <taxon>Arachnida</taxon>
        <taxon>Araneae</taxon>
        <taxon>Araneomorphae</taxon>
        <taxon>Entelegynae</taxon>
        <taxon>Araneoidea</taxon>
        <taxon>Nephilidae</taxon>
        <taxon>Trichonephila</taxon>
    </lineage>
</organism>
<evidence type="ECO:0000313" key="1">
    <source>
        <dbReference type="EMBL" id="GFX86940.1"/>
    </source>
</evidence>